<dbReference type="EMBL" id="KN122033">
    <property type="protein sequence ID" value="KFO33941.1"/>
    <property type="molecule type" value="Genomic_DNA"/>
</dbReference>
<sequence length="127" mass="13747">MCEEDELSCVKTSFLNEEDRLSLVRGKGCLYEEDRVFLSQTVILLCEEDHSLSDEDSLACVKKMGLPGPAGTHTACEALVEKSGDVKDPGHKQDLSCLPKELMALLPHSCYPGCGPCECSPADLDGI</sequence>
<name>A0A091EEX8_FUKDA</name>
<evidence type="ECO:0000313" key="2">
    <source>
        <dbReference type="Proteomes" id="UP000028990"/>
    </source>
</evidence>
<keyword evidence="2" id="KW-1185">Reference proteome</keyword>
<dbReference type="Proteomes" id="UP000028990">
    <property type="component" value="Unassembled WGS sequence"/>
</dbReference>
<gene>
    <name evidence="1" type="ORF">H920_04582</name>
</gene>
<reference evidence="1 2" key="1">
    <citation type="submission" date="2013-11" db="EMBL/GenBank/DDBJ databases">
        <title>The Damaraland mole rat (Fukomys damarensis) genome and evolution of African mole rats.</title>
        <authorList>
            <person name="Gladyshev V.N."/>
            <person name="Fang X."/>
        </authorList>
    </citation>
    <scope>NUCLEOTIDE SEQUENCE [LARGE SCALE GENOMIC DNA]</scope>
    <source>
        <tissue evidence="1">Liver</tissue>
    </source>
</reference>
<accession>A0A091EEX8</accession>
<organism evidence="1 2">
    <name type="scientific">Fukomys damarensis</name>
    <name type="common">Damaraland mole rat</name>
    <name type="synonym">Cryptomys damarensis</name>
    <dbReference type="NCBI Taxonomy" id="885580"/>
    <lineage>
        <taxon>Eukaryota</taxon>
        <taxon>Metazoa</taxon>
        <taxon>Chordata</taxon>
        <taxon>Craniata</taxon>
        <taxon>Vertebrata</taxon>
        <taxon>Euteleostomi</taxon>
        <taxon>Mammalia</taxon>
        <taxon>Eutheria</taxon>
        <taxon>Euarchontoglires</taxon>
        <taxon>Glires</taxon>
        <taxon>Rodentia</taxon>
        <taxon>Hystricomorpha</taxon>
        <taxon>Bathyergidae</taxon>
        <taxon>Fukomys</taxon>
    </lineage>
</organism>
<proteinExistence type="predicted"/>
<evidence type="ECO:0000313" key="1">
    <source>
        <dbReference type="EMBL" id="KFO33941.1"/>
    </source>
</evidence>
<protein>
    <submittedName>
        <fullName evidence="1">Uncharacterized protein</fullName>
    </submittedName>
</protein>
<dbReference type="AlphaFoldDB" id="A0A091EEX8"/>